<gene>
    <name evidence="2" type="ORF">NDU88_003200</name>
</gene>
<dbReference type="Proteomes" id="UP001066276">
    <property type="component" value="Chromosome 7"/>
</dbReference>
<reference evidence="2" key="1">
    <citation type="journal article" date="2022" name="bioRxiv">
        <title>Sequencing and chromosome-scale assembly of the giantPleurodeles waltlgenome.</title>
        <authorList>
            <person name="Brown T."/>
            <person name="Elewa A."/>
            <person name="Iarovenko S."/>
            <person name="Subramanian E."/>
            <person name="Araus A.J."/>
            <person name="Petzold A."/>
            <person name="Susuki M."/>
            <person name="Suzuki K.-i.T."/>
            <person name="Hayashi T."/>
            <person name="Toyoda A."/>
            <person name="Oliveira C."/>
            <person name="Osipova E."/>
            <person name="Leigh N.D."/>
            <person name="Simon A."/>
            <person name="Yun M.H."/>
        </authorList>
    </citation>
    <scope>NUCLEOTIDE SEQUENCE</scope>
    <source>
        <strain evidence="2">20211129_DDA</strain>
        <tissue evidence="2">Liver</tissue>
    </source>
</reference>
<evidence type="ECO:0000313" key="3">
    <source>
        <dbReference type="Proteomes" id="UP001066276"/>
    </source>
</evidence>
<dbReference type="AlphaFoldDB" id="A0AAV7PBF5"/>
<accession>A0AAV7PBF5</accession>
<keyword evidence="3" id="KW-1185">Reference proteome</keyword>
<comment type="caution">
    <text evidence="2">The sequence shown here is derived from an EMBL/GenBank/DDBJ whole genome shotgun (WGS) entry which is preliminary data.</text>
</comment>
<dbReference type="EMBL" id="JANPWB010000011">
    <property type="protein sequence ID" value="KAJ1124751.1"/>
    <property type="molecule type" value="Genomic_DNA"/>
</dbReference>
<feature type="non-terminal residue" evidence="2">
    <location>
        <position position="1"/>
    </location>
</feature>
<feature type="compositionally biased region" description="Polar residues" evidence="1">
    <location>
        <begin position="91"/>
        <end position="101"/>
    </location>
</feature>
<protein>
    <submittedName>
        <fullName evidence="2">Uncharacterized protein</fullName>
    </submittedName>
</protein>
<sequence>SQVGVAGIVWFGQPAGTAAKEEGTMELSAPQMPKRCENSPVRAGRAQDLEQIIQEQRHVLQTAAVIQEPTITSDKDKELNDSGAEDISFGGNLSDSGSMTLQSETPQMADVMIQTRSDVMYLLFWQALQLPLKVVLLDGME</sequence>
<feature type="region of interest" description="Disordered" evidence="1">
    <location>
        <begin position="71"/>
        <end position="101"/>
    </location>
</feature>
<organism evidence="2 3">
    <name type="scientific">Pleurodeles waltl</name>
    <name type="common">Iberian ribbed newt</name>
    <dbReference type="NCBI Taxonomy" id="8319"/>
    <lineage>
        <taxon>Eukaryota</taxon>
        <taxon>Metazoa</taxon>
        <taxon>Chordata</taxon>
        <taxon>Craniata</taxon>
        <taxon>Vertebrata</taxon>
        <taxon>Euteleostomi</taxon>
        <taxon>Amphibia</taxon>
        <taxon>Batrachia</taxon>
        <taxon>Caudata</taxon>
        <taxon>Salamandroidea</taxon>
        <taxon>Salamandridae</taxon>
        <taxon>Pleurodelinae</taxon>
        <taxon>Pleurodeles</taxon>
    </lineage>
</organism>
<evidence type="ECO:0000313" key="2">
    <source>
        <dbReference type="EMBL" id="KAJ1124751.1"/>
    </source>
</evidence>
<name>A0AAV7PBF5_PLEWA</name>
<evidence type="ECO:0000256" key="1">
    <source>
        <dbReference type="SAM" id="MobiDB-lite"/>
    </source>
</evidence>
<proteinExistence type="predicted"/>